<protein>
    <submittedName>
        <fullName evidence="2">Uncharacterized protein</fullName>
    </submittedName>
</protein>
<evidence type="ECO:0000256" key="1">
    <source>
        <dbReference type="SAM" id="MobiDB-lite"/>
    </source>
</evidence>
<dbReference type="Proteomes" id="UP001224775">
    <property type="component" value="Unassembled WGS sequence"/>
</dbReference>
<dbReference type="EMBL" id="JATAAI010000021">
    <property type="protein sequence ID" value="KAK1738236.1"/>
    <property type="molecule type" value="Genomic_DNA"/>
</dbReference>
<dbReference type="AlphaFoldDB" id="A0AAD9D8L0"/>
<reference evidence="2" key="1">
    <citation type="submission" date="2023-06" db="EMBL/GenBank/DDBJ databases">
        <title>Survivors Of The Sea: Transcriptome response of Skeletonema marinoi to long-term dormancy.</title>
        <authorList>
            <person name="Pinder M.I.M."/>
            <person name="Kourtchenko O."/>
            <person name="Robertson E.K."/>
            <person name="Larsson T."/>
            <person name="Maumus F."/>
            <person name="Osuna-Cruz C.M."/>
            <person name="Vancaester E."/>
            <person name="Stenow R."/>
            <person name="Vandepoele K."/>
            <person name="Ploug H."/>
            <person name="Bruchert V."/>
            <person name="Godhe A."/>
            <person name="Topel M."/>
        </authorList>
    </citation>
    <scope>NUCLEOTIDE SEQUENCE</scope>
    <source>
        <strain evidence="2">R05AC</strain>
    </source>
</reference>
<organism evidence="2 3">
    <name type="scientific">Skeletonema marinoi</name>
    <dbReference type="NCBI Taxonomy" id="267567"/>
    <lineage>
        <taxon>Eukaryota</taxon>
        <taxon>Sar</taxon>
        <taxon>Stramenopiles</taxon>
        <taxon>Ochrophyta</taxon>
        <taxon>Bacillariophyta</taxon>
        <taxon>Coscinodiscophyceae</taxon>
        <taxon>Thalassiosirophycidae</taxon>
        <taxon>Thalassiosirales</taxon>
        <taxon>Skeletonemataceae</taxon>
        <taxon>Skeletonema</taxon>
        <taxon>Skeletonema marinoi-dohrnii complex</taxon>
    </lineage>
</organism>
<gene>
    <name evidence="2" type="ORF">QTG54_010905</name>
</gene>
<keyword evidence="3" id="KW-1185">Reference proteome</keyword>
<name>A0AAD9D8L0_9STRA</name>
<sequence>MSPLARGLCRGLKLSQNIATRQPILRQTVVRNMSEGSRLHSTDIAFKPAESGWGGGGKYANNFDTIFSSKKKQDKNDKEGAAKKNNDHQSDQ</sequence>
<proteinExistence type="predicted"/>
<comment type="caution">
    <text evidence="2">The sequence shown here is derived from an EMBL/GenBank/DDBJ whole genome shotgun (WGS) entry which is preliminary data.</text>
</comment>
<evidence type="ECO:0000313" key="3">
    <source>
        <dbReference type="Proteomes" id="UP001224775"/>
    </source>
</evidence>
<evidence type="ECO:0000313" key="2">
    <source>
        <dbReference type="EMBL" id="KAK1738236.1"/>
    </source>
</evidence>
<accession>A0AAD9D8L0</accession>
<feature type="region of interest" description="Disordered" evidence="1">
    <location>
        <begin position="70"/>
        <end position="92"/>
    </location>
</feature>
<feature type="compositionally biased region" description="Basic and acidic residues" evidence="1">
    <location>
        <begin position="74"/>
        <end position="92"/>
    </location>
</feature>